<evidence type="ECO:0000313" key="2">
    <source>
        <dbReference type="EMBL" id="RHZ50875.1"/>
    </source>
</evidence>
<dbReference type="AlphaFoldDB" id="A0A397GIS8"/>
<dbReference type="Proteomes" id="UP000266861">
    <property type="component" value="Unassembled WGS sequence"/>
</dbReference>
<evidence type="ECO:0000313" key="3">
    <source>
        <dbReference type="Proteomes" id="UP000266861"/>
    </source>
</evidence>
<feature type="signal peptide" evidence="1">
    <location>
        <begin position="1"/>
        <end position="21"/>
    </location>
</feature>
<organism evidence="2 3">
    <name type="scientific">Diversispora epigaea</name>
    <dbReference type="NCBI Taxonomy" id="1348612"/>
    <lineage>
        <taxon>Eukaryota</taxon>
        <taxon>Fungi</taxon>
        <taxon>Fungi incertae sedis</taxon>
        <taxon>Mucoromycota</taxon>
        <taxon>Glomeromycotina</taxon>
        <taxon>Glomeromycetes</taxon>
        <taxon>Diversisporales</taxon>
        <taxon>Diversisporaceae</taxon>
        <taxon>Diversispora</taxon>
    </lineage>
</organism>
<dbReference type="STRING" id="1348612.A0A397GIS8"/>
<evidence type="ECO:0000256" key="1">
    <source>
        <dbReference type="SAM" id="SignalP"/>
    </source>
</evidence>
<dbReference type="OrthoDB" id="2443686at2759"/>
<gene>
    <name evidence="2" type="ORF">Glove_490g53</name>
</gene>
<protein>
    <submittedName>
        <fullName evidence="2">Uncharacterized protein</fullName>
    </submittedName>
</protein>
<dbReference type="EMBL" id="PQFF01000426">
    <property type="protein sequence ID" value="RHZ50875.1"/>
    <property type="molecule type" value="Genomic_DNA"/>
</dbReference>
<comment type="caution">
    <text evidence="2">The sequence shown here is derived from an EMBL/GenBank/DDBJ whole genome shotgun (WGS) entry which is preliminary data.</text>
</comment>
<keyword evidence="3" id="KW-1185">Reference proteome</keyword>
<proteinExistence type="predicted"/>
<keyword evidence="1" id="KW-0732">Signal</keyword>
<reference evidence="2 3" key="1">
    <citation type="submission" date="2018-08" db="EMBL/GenBank/DDBJ databases">
        <title>Genome and evolution of the arbuscular mycorrhizal fungus Diversispora epigaea (formerly Glomus versiforme) and its bacterial endosymbionts.</title>
        <authorList>
            <person name="Sun X."/>
            <person name="Fei Z."/>
            <person name="Harrison M."/>
        </authorList>
    </citation>
    <scope>NUCLEOTIDE SEQUENCE [LARGE SCALE GENOMIC DNA]</scope>
    <source>
        <strain evidence="2 3">IT104</strain>
    </source>
</reference>
<feature type="chain" id="PRO_5017476103" evidence="1">
    <location>
        <begin position="22"/>
        <end position="81"/>
    </location>
</feature>
<sequence>MSSKYLVLSLFFLIFVSVVSSDCVPTTCKCPIGLPQGQYCGGSIGCERTFVYECNPEGGTCEYGYRKSCAECGALQCPSKK</sequence>
<accession>A0A397GIS8</accession>
<name>A0A397GIS8_9GLOM</name>